<dbReference type="Gene3D" id="3.90.75.20">
    <property type="match status" value="2"/>
</dbReference>
<evidence type="ECO:0000259" key="1">
    <source>
        <dbReference type="SMART" id="SM00507"/>
    </source>
</evidence>
<dbReference type="KEGG" id="vg:5659455"/>
<dbReference type="InterPro" id="IPR044925">
    <property type="entry name" value="His-Me_finger_sf"/>
</dbReference>
<organismHost>
    <name type="scientific">Chlorella</name>
    <dbReference type="NCBI Taxonomy" id="3071"/>
</organismHost>
<evidence type="ECO:0000313" key="2">
    <source>
        <dbReference type="EMBL" id="ABT14532.1"/>
    </source>
</evidence>
<evidence type="ECO:0000313" key="3">
    <source>
        <dbReference type="Proteomes" id="UP000202419"/>
    </source>
</evidence>
<accession>A7IW08</accession>
<dbReference type="SMART" id="SM00507">
    <property type="entry name" value="HNHc"/>
    <property type="match status" value="2"/>
</dbReference>
<name>A7IW08_PBCVN</name>
<dbReference type="RefSeq" id="YP_001497329.1">
    <property type="nucleotide sequence ID" value="NC_009898.1"/>
</dbReference>
<gene>
    <name evidence="2" type="primary">B133R</name>
    <name evidence="2" type="ORF">NY2A_B133R</name>
</gene>
<dbReference type="Pfam" id="PF13392">
    <property type="entry name" value="HNH_3"/>
    <property type="match status" value="2"/>
</dbReference>
<proteinExistence type="predicted"/>
<reference evidence="2 3" key="1">
    <citation type="journal article" date="2007" name="Virology">
        <title>Sequence and annotation of the 369-kb NY-2A and the 345-kb AR158 viruses that infect Chlorella NC64A.</title>
        <authorList>
            <person name="Fitzgerald L.A."/>
            <person name="Graves M.V."/>
            <person name="Li X."/>
            <person name="Feldblyum T."/>
            <person name="Nierman W.C."/>
            <person name="Van Etten J.L."/>
        </authorList>
    </citation>
    <scope>NUCLEOTIDE SEQUENCE [LARGE SCALE GENOMIC DNA]</scope>
    <source>
        <strain evidence="2 3">NY-2A</strain>
    </source>
</reference>
<feature type="domain" description="HNH nuclease" evidence="1">
    <location>
        <begin position="317"/>
        <end position="374"/>
    </location>
</feature>
<dbReference type="OrthoDB" id="7159at10239"/>
<protein>
    <submittedName>
        <fullName evidence="2">Uncharacterized protein B133R</fullName>
    </submittedName>
</protein>
<dbReference type="EMBL" id="DQ491002">
    <property type="protein sequence ID" value="ABT14532.1"/>
    <property type="molecule type" value="Genomic_DNA"/>
</dbReference>
<dbReference type="GeneID" id="5659455"/>
<dbReference type="InterPro" id="IPR003615">
    <property type="entry name" value="HNH_nuc"/>
</dbReference>
<dbReference type="SUPFAM" id="SSF54060">
    <property type="entry name" value="His-Me finger endonucleases"/>
    <property type="match status" value="2"/>
</dbReference>
<organism evidence="2 3">
    <name type="scientific">Paramecium bursaria Chlorella virus NY2A</name>
    <name type="common">PBCV-NY2A</name>
    <dbReference type="NCBI Taxonomy" id="46021"/>
    <lineage>
        <taxon>Viruses</taxon>
        <taxon>Varidnaviria</taxon>
        <taxon>Bamfordvirae</taxon>
        <taxon>Nucleocytoviricota</taxon>
        <taxon>Megaviricetes</taxon>
        <taxon>Algavirales</taxon>
        <taxon>Phycodnaviridae</taxon>
        <taxon>Chlorovirus</taxon>
        <taxon>Chlorovirus americanus</taxon>
    </lineage>
</organism>
<sequence>MFVPVPDKVSERGLTYEISKEHWTIVSISKKGKRRVLKPHNDQVCIDGKIYKVYEIAKLAGLEPKPWPEDDREYEELKTISDIRGYRYRTFRNAQVQKMDQYGIVSYQEHTKHSNGYYKVAIARESISVHQMMGETRFVPKPPNMPSDWTVHHIDNDPSNNHCDNLVWASPKKQRDEQRPREQHRNDSCPVIAIALRDISLKDGTLLHKGEDKLFDNAYKAVESIISGNRGHISSCLNGRLTSHANFTWRTPLSDIDFDGEVFKSIGKNKDYERLISIFGRMKHVFTNGYTKIQYAKDIRTTREQRERDMYPIIWIDRNNVLFHRVVVELFFGPIPKTIVIDGNTHRLVVDHIDDNKQNARLVNLQILTSQENSKKRHLKSYITSVASIYNKEYEYHKTRNDAVEYVKNQGYPEATLDELNTYVNTPNKVYGRTWIRAHFETTE</sequence>
<feature type="domain" description="HNH nuclease" evidence="1">
    <location>
        <begin position="123"/>
        <end position="175"/>
    </location>
</feature>
<keyword evidence="3" id="KW-1185">Reference proteome</keyword>
<dbReference type="Proteomes" id="UP000202419">
    <property type="component" value="Segment"/>
</dbReference>